<evidence type="ECO:0000313" key="2">
    <source>
        <dbReference type="Proteomes" id="UP000248214"/>
    </source>
</evidence>
<dbReference type="EMBL" id="PDOD01000001">
    <property type="protein sequence ID" value="PYZ94027.1"/>
    <property type="molecule type" value="Genomic_DNA"/>
</dbReference>
<dbReference type="AlphaFoldDB" id="A0A323TK51"/>
<dbReference type="InterPro" id="IPR053028">
    <property type="entry name" value="Spo0E-like_phosphatase"/>
</dbReference>
<dbReference type="PANTHER" id="PTHR41263">
    <property type="entry name" value="ASPARTYL-PHOSPHATE PHOSPHATASE YISI"/>
    <property type="match status" value="1"/>
</dbReference>
<dbReference type="OrthoDB" id="2973153at2"/>
<dbReference type="PANTHER" id="PTHR41263:SF1">
    <property type="entry name" value="ASPARTYL-PHOSPHATE PHOSPHATASE YISI"/>
    <property type="match status" value="1"/>
</dbReference>
<dbReference type="RefSeq" id="WP_110607662.1">
    <property type="nucleotide sequence ID" value="NZ_PDOD01000001.1"/>
</dbReference>
<comment type="caution">
    <text evidence="1">The sequence shown here is derived from an EMBL/GenBank/DDBJ whole genome shotgun (WGS) entry which is preliminary data.</text>
</comment>
<reference evidence="1 2" key="1">
    <citation type="submission" date="2017-10" db="EMBL/GenBank/DDBJ databases">
        <title>Bacillus sp. nov., a halophilic bacterium isolated from a Keqin Lake.</title>
        <authorList>
            <person name="Wang H."/>
        </authorList>
    </citation>
    <scope>NUCLEOTIDE SEQUENCE [LARGE SCALE GENOMIC DNA]</scope>
    <source>
        <strain evidence="1 2">KQ-12</strain>
    </source>
</reference>
<accession>A0A323TK51</accession>
<keyword evidence="2" id="KW-1185">Reference proteome</keyword>
<dbReference type="GO" id="GO:0043937">
    <property type="term" value="P:regulation of sporulation"/>
    <property type="evidence" value="ECO:0007669"/>
    <property type="project" value="InterPro"/>
</dbReference>
<dbReference type="Gene3D" id="4.10.280.10">
    <property type="entry name" value="Helix-loop-helix DNA-binding domain"/>
    <property type="match status" value="1"/>
</dbReference>
<proteinExistence type="predicted"/>
<sequence>MGLKNKLKVQMEAKRQLMIVSANKYGLTSSETIRYSQELDQLMNVYRQVAQSGEDHTVSVNDVSCMN</sequence>
<dbReference type="InterPro" id="IPR037208">
    <property type="entry name" value="Spo0E-like_sf"/>
</dbReference>
<dbReference type="SUPFAM" id="SSF140500">
    <property type="entry name" value="BAS1536-like"/>
    <property type="match status" value="1"/>
</dbReference>
<dbReference type="GO" id="GO:0046983">
    <property type="term" value="F:protein dimerization activity"/>
    <property type="evidence" value="ECO:0007669"/>
    <property type="project" value="InterPro"/>
</dbReference>
<name>A0A323TK51_9BACI</name>
<dbReference type="Proteomes" id="UP000248214">
    <property type="component" value="Unassembled WGS sequence"/>
</dbReference>
<dbReference type="InterPro" id="IPR018540">
    <property type="entry name" value="Spo0E-like"/>
</dbReference>
<dbReference type="Pfam" id="PF09388">
    <property type="entry name" value="SpoOE-like"/>
    <property type="match status" value="1"/>
</dbReference>
<protein>
    <submittedName>
        <fullName evidence="1">Spo0E family sporulation regulatory protein-aspartic acid phosphatase</fullName>
    </submittedName>
</protein>
<dbReference type="InterPro" id="IPR036638">
    <property type="entry name" value="HLH_DNA-bd_sf"/>
</dbReference>
<organism evidence="1 2">
    <name type="scientific">Salipaludibacillus keqinensis</name>
    <dbReference type="NCBI Taxonomy" id="2045207"/>
    <lineage>
        <taxon>Bacteria</taxon>
        <taxon>Bacillati</taxon>
        <taxon>Bacillota</taxon>
        <taxon>Bacilli</taxon>
        <taxon>Bacillales</taxon>
        <taxon>Bacillaceae</taxon>
    </lineage>
</organism>
<evidence type="ECO:0000313" key="1">
    <source>
        <dbReference type="EMBL" id="PYZ94027.1"/>
    </source>
</evidence>
<gene>
    <name evidence="1" type="ORF">CR194_00340</name>
</gene>